<organism evidence="3">
    <name type="scientific">Musca domestica</name>
    <name type="common">House fly</name>
    <dbReference type="NCBI Taxonomy" id="7370"/>
    <lineage>
        <taxon>Eukaryota</taxon>
        <taxon>Metazoa</taxon>
        <taxon>Ecdysozoa</taxon>
        <taxon>Arthropoda</taxon>
        <taxon>Hexapoda</taxon>
        <taxon>Insecta</taxon>
        <taxon>Pterygota</taxon>
        <taxon>Neoptera</taxon>
        <taxon>Endopterygota</taxon>
        <taxon>Diptera</taxon>
        <taxon>Brachycera</taxon>
        <taxon>Muscomorpha</taxon>
        <taxon>Muscoidea</taxon>
        <taxon>Muscidae</taxon>
        <taxon>Musca</taxon>
    </lineage>
</organism>
<dbReference type="STRING" id="7370.A0A1I8N940"/>
<dbReference type="VEuPathDB" id="VectorBase:MDOA012843"/>
<evidence type="ECO:0000313" key="3">
    <source>
        <dbReference type="EnsemblMetazoa" id="MDOA012843-PA"/>
    </source>
</evidence>
<feature type="region of interest" description="Disordered" evidence="1">
    <location>
        <begin position="68"/>
        <end position="91"/>
    </location>
</feature>
<keyword evidence="2" id="KW-1133">Transmembrane helix</keyword>
<feature type="compositionally biased region" description="Polar residues" evidence="1">
    <location>
        <begin position="795"/>
        <end position="805"/>
    </location>
</feature>
<evidence type="ECO:0000256" key="2">
    <source>
        <dbReference type="SAM" id="Phobius"/>
    </source>
</evidence>
<sequence length="823" mass="95354">MQRDLLKISGRANDKYIISKDENYNNENKYPVNYGDKIDLLDGFKYENAVHNNNVNGKEAADIQIVTKPKEQDNKEENRQDDYFSAAALSTEGFRNNRREQKQHLEQYIHKNDGVGNNSNRQLDDNSARDFYNSQREISKPITPKKNRGIFPKYEDNNAFNRNVYENPYAQWNDNFDLNENNAKKNNEAAKQDNGLNENHNQFERVINSGMNHKEDKNCRVMEDLEIEDFLGSNLLGNSPKKCFSAEDIQMLIIRRDFQNLIPKELPKALLTDEMLMILMDYFHTCHQLITTMDSEDSNNISEKVFFDTLGGYLNFYLVPVAKYSYYAGLSSLKSVQNILTLHEQCKNVLNTNGNGWQEPMDEVLNELEVVNVEPLKIYQNDCQSSCEHLQLSENQGLENDKMIVALPKLQGDDERGHLGNIWLPFRRKRIYDLKSSESPYIVVEFYTTLRKCYRHVGISPRFYNRELKQWVLENIQIHLSDEVFYPGLGGILRILESIRRYPRTKNYKTEKYHHYEDYDERGENSVPMEIRQKKSYMSGRERKSKEFLDILKKSKHQESYHPKMWPQEIYDHYNGDYTDYLEEEIDTTKQKPSEMPKAEKGNVKEITNVSSNQLEQLNTTRDTPNNSKDKFNFTWLEYPPYVIAIVIAIPLVALISVAVVCCLKLRRKQKTTKEVRLRGYGDPKRKSSIHNNDEETELLNAQSKSVVPGYSSKSLSQSMRNNNHHRKSKYTNVPNSTGSTSSSLSCQIPTKCFRTKPSGPAIIETMSLNYSSSDVEDTANLLKIPPKAVRINEKPTTSAVTKNSGKSEKRKEAGKTKDLSKK</sequence>
<dbReference type="EnsemblMetazoa" id="MDOA012843-RA">
    <property type="protein sequence ID" value="MDOA012843-PA"/>
    <property type="gene ID" value="MDOA012843"/>
</dbReference>
<feature type="compositionally biased region" description="Basic and acidic residues" evidence="1">
    <location>
        <begin position="68"/>
        <end position="82"/>
    </location>
</feature>
<reference evidence="3" key="1">
    <citation type="submission" date="2020-05" db="UniProtKB">
        <authorList>
            <consortium name="EnsemblMetazoa"/>
        </authorList>
    </citation>
    <scope>IDENTIFICATION</scope>
    <source>
        <strain evidence="3">Aabys</strain>
    </source>
</reference>
<feature type="compositionally biased region" description="Basic and acidic residues" evidence="1">
    <location>
        <begin position="806"/>
        <end position="823"/>
    </location>
</feature>
<feature type="region of interest" description="Disordered" evidence="1">
    <location>
        <begin position="791"/>
        <end position="823"/>
    </location>
</feature>
<protein>
    <submittedName>
        <fullName evidence="3">Uncharacterized protein</fullName>
    </submittedName>
</protein>
<proteinExistence type="predicted"/>
<feature type="region of interest" description="Disordered" evidence="1">
    <location>
        <begin position="699"/>
        <end position="745"/>
    </location>
</feature>
<feature type="transmembrane region" description="Helical" evidence="2">
    <location>
        <begin position="642"/>
        <end position="664"/>
    </location>
</feature>
<name>A0A1I8N940_MUSDO</name>
<dbReference type="eggNOG" id="ENOG502RZ9I">
    <property type="taxonomic scope" value="Eukaryota"/>
</dbReference>
<keyword evidence="2" id="KW-0472">Membrane</keyword>
<dbReference type="AlphaFoldDB" id="A0A1I8N940"/>
<feature type="compositionally biased region" description="Polar residues" evidence="1">
    <location>
        <begin position="700"/>
        <end position="722"/>
    </location>
</feature>
<evidence type="ECO:0000256" key="1">
    <source>
        <dbReference type="SAM" id="MobiDB-lite"/>
    </source>
</evidence>
<keyword evidence="2" id="KW-0812">Transmembrane</keyword>
<accession>A0A1I8N940</accession>